<dbReference type="PANTHER" id="PTHR12049:SF7">
    <property type="entry name" value="PROTEIN ARGININE METHYLTRANSFERASE NDUFAF7, MITOCHONDRIAL"/>
    <property type="match status" value="1"/>
</dbReference>
<proteinExistence type="predicted"/>
<dbReference type="GO" id="GO:0035243">
    <property type="term" value="F:protein-arginine omega-N symmetric methyltransferase activity"/>
    <property type="evidence" value="ECO:0007669"/>
    <property type="project" value="TreeGrafter"/>
</dbReference>
<keyword evidence="2" id="KW-0808">Transferase</keyword>
<evidence type="ECO:0000256" key="2">
    <source>
        <dbReference type="ARBA" id="ARBA00022679"/>
    </source>
</evidence>
<dbReference type="EMBL" id="GU474882">
    <property type="protein sequence ID" value="ADI18146.1"/>
    <property type="molecule type" value="Genomic_DNA"/>
</dbReference>
<name>E0XUQ5_9BACT</name>
<dbReference type="InterPro" id="IPR029063">
    <property type="entry name" value="SAM-dependent_MTases_sf"/>
</dbReference>
<dbReference type="SUPFAM" id="SSF53335">
    <property type="entry name" value="S-adenosyl-L-methionine-dependent methyltransferases"/>
    <property type="match status" value="1"/>
</dbReference>
<evidence type="ECO:0000313" key="3">
    <source>
        <dbReference type="EMBL" id="ADI18146.1"/>
    </source>
</evidence>
<accession>E0XUQ5</accession>
<dbReference type="Pfam" id="PF02636">
    <property type="entry name" value="Methyltransf_28"/>
    <property type="match status" value="1"/>
</dbReference>
<dbReference type="Gene3D" id="3.40.50.12710">
    <property type="match status" value="1"/>
</dbReference>
<organism evidence="3">
    <name type="scientific">uncultured Verrucomicrobiales bacterium HF0200_39L05</name>
    <dbReference type="NCBI Taxonomy" id="710997"/>
    <lineage>
        <taxon>Bacteria</taxon>
        <taxon>Pseudomonadati</taxon>
        <taxon>Verrucomicrobiota</taxon>
        <taxon>Verrucomicrobiia</taxon>
        <taxon>Verrucomicrobiales</taxon>
        <taxon>environmental samples</taxon>
    </lineage>
</organism>
<sequence>MTGERVAPAPLLVRMCAVPQGANPLAGMIRAKIDDDGPMPFARFMELALYHPEFGYYEKEASPVGRQGDFVTSVSVGAAFGQLLAYRFAKWLEAIDGPVQVVEAGAHDGTLAGDILEWLAANDEPLFARLRYVITEPSAKRQSWQAKRLAKFDAQLEWRDSLTGITEIRGVIFCNELLDAFPVNRIGWSKAERGWFEWAVDWRDGAFCWEPIDGGGAAWRSLLPAWPSALLDVLPDQYTTELSPQANEWWRAAADQLAVGKLIALDYGYGPDDWPTANQPDGTVRGYRRQKLVDDVLTDPGEQDLTAHANFGLAKQSGEAAGLQTELFTSQERFLNGAFAEMLQSAPALGQALDVRQLQALTHPAHMGRPFRVLVQSR</sequence>
<reference evidence="3" key="1">
    <citation type="journal article" date="2011" name="Environ. Microbiol.">
        <title>Time-series analyses of Monterey Bay coastal microbial picoplankton using a 'genome proxy' microarray.</title>
        <authorList>
            <person name="Rich V.I."/>
            <person name="Pham V.D."/>
            <person name="Eppley J."/>
            <person name="Shi Y."/>
            <person name="DeLong E.F."/>
        </authorList>
    </citation>
    <scope>NUCLEOTIDE SEQUENCE</scope>
</reference>
<dbReference type="AlphaFoldDB" id="E0XUQ5"/>
<dbReference type="InterPro" id="IPR003788">
    <property type="entry name" value="NDUFAF7"/>
</dbReference>
<keyword evidence="1" id="KW-0489">Methyltransferase</keyword>
<dbReference type="GO" id="GO:0032259">
    <property type="term" value="P:methylation"/>
    <property type="evidence" value="ECO:0007669"/>
    <property type="project" value="UniProtKB-KW"/>
</dbReference>
<protein>
    <submittedName>
        <fullName evidence="3">Uncharacterized conserved protein</fullName>
    </submittedName>
</protein>
<evidence type="ECO:0000256" key="1">
    <source>
        <dbReference type="ARBA" id="ARBA00022603"/>
    </source>
</evidence>
<dbReference type="InterPro" id="IPR038375">
    <property type="entry name" value="NDUFAF7_sf"/>
</dbReference>
<dbReference type="PANTHER" id="PTHR12049">
    <property type="entry name" value="PROTEIN ARGININE METHYLTRANSFERASE NDUFAF7, MITOCHONDRIAL"/>
    <property type="match status" value="1"/>
</dbReference>